<evidence type="ECO:0000256" key="1">
    <source>
        <dbReference type="SAM" id="MobiDB-lite"/>
    </source>
</evidence>
<dbReference type="EMBL" id="RZUH01000007">
    <property type="protein sequence ID" value="KAA8827313.1"/>
    <property type="molecule type" value="Genomic_DNA"/>
</dbReference>
<evidence type="ECO:0000313" key="2">
    <source>
        <dbReference type="EMBL" id="KAA8827313.1"/>
    </source>
</evidence>
<gene>
    <name evidence="2" type="ORF">EMO91_09340</name>
</gene>
<feature type="region of interest" description="Disordered" evidence="1">
    <location>
        <begin position="89"/>
        <end position="127"/>
    </location>
</feature>
<proteinExistence type="predicted"/>
<organism evidence="2 3">
    <name type="scientific">Bifidobacterium myosotis</name>
    <dbReference type="NCBI Taxonomy" id="1630166"/>
    <lineage>
        <taxon>Bacteria</taxon>
        <taxon>Bacillati</taxon>
        <taxon>Actinomycetota</taxon>
        <taxon>Actinomycetes</taxon>
        <taxon>Bifidobacteriales</taxon>
        <taxon>Bifidobacteriaceae</taxon>
        <taxon>Bifidobacterium</taxon>
    </lineage>
</organism>
<dbReference type="Proteomes" id="UP000410049">
    <property type="component" value="Unassembled WGS sequence"/>
</dbReference>
<dbReference type="InterPro" id="IPR057972">
    <property type="entry name" value="Terminase_7"/>
</dbReference>
<reference evidence="2 3" key="1">
    <citation type="journal article" date="2019" name="Syst. Appl. Microbiol.">
        <title>Characterization of Bifidobacterium species in feaces of the Egyptian fruit bat: Description of B. vespertilionis sp. nov. and B. rousetti sp. nov.</title>
        <authorList>
            <person name="Modesto M."/>
            <person name="Satti M."/>
            <person name="Watanabe K."/>
            <person name="Puglisi E."/>
            <person name="Morelli L."/>
            <person name="Huang C.-H."/>
            <person name="Liou J.-S."/>
            <person name="Miyashita M."/>
            <person name="Tamura T."/>
            <person name="Saito S."/>
            <person name="Mori K."/>
            <person name="Huang L."/>
            <person name="Sciavilla P."/>
            <person name="Sandri C."/>
            <person name="Spiezio C."/>
            <person name="Vitali F."/>
            <person name="Cavalieri D."/>
            <person name="Perpetuini G."/>
            <person name="Tofalo R."/>
            <person name="Bonetti A."/>
            <person name="Arita M."/>
            <person name="Mattarelli P."/>
        </authorList>
    </citation>
    <scope>NUCLEOTIDE SEQUENCE [LARGE SCALE GENOMIC DNA]</scope>
    <source>
        <strain evidence="2 3">RST17</strain>
    </source>
</reference>
<dbReference type="AlphaFoldDB" id="A0A5M9ZIZ0"/>
<accession>A0A5M9ZIZ0</accession>
<dbReference type="Pfam" id="PF25673">
    <property type="entry name" value="Terminase_7"/>
    <property type="match status" value="1"/>
</dbReference>
<name>A0A5M9ZIZ0_9BIFI</name>
<evidence type="ECO:0000313" key="3">
    <source>
        <dbReference type="Proteomes" id="UP000410049"/>
    </source>
</evidence>
<sequence length="127" mass="14207">MGLPLPSVRPDGREWNSLTKRWYESMRTGPMAPIMGAQADWYSLLDLAMLKDDFYSMPKKSAVMAAEIRQREESFGITPAARIKLKINDRTPDDTSVGAAHSQTRGDAVAEEVRRRRSQLRVVNGGA</sequence>
<protein>
    <submittedName>
        <fullName evidence="2">Uncharacterized protein</fullName>
    </submittedName>
</protein>
<comment type="caution">
    <text evidence="2">The sequence shown here is derived from an EMBL/GenBank/DDBJ whole genome shotgun (WGS) entry which is preliminary data.</text>
</comment>